<accession>A0A4Y2BXX9</accession>
<dbReference type="Proteomes" id="UP000499080">
    <property type="component" value="Unassembled WGS sequence"/>
</dbReference>
<evidence type="ECO:0008006" key="3">
    <source>
        <dbReference type="Google" id="ProtNLM"/>
    </source>
</evidence>
<proteinExistence type="predicted"/>
<dbReference type="PANTHER" id="PTHR47326:SF1">
    <property type="entry name" value="HTH PSQ-TYPE DOMAIN-CONTAINING PROTEIN"/>
    <property type="match status" value="1"/>
</dbReference>
<dbReference type="EMBL" id="BGPR01000118">
    <property type="protein sequence ID" value="GBL96166.1"/>
    <property type="molecule type" value="Genomic_DNA"/>
</dbReference>
<evidence type="ECO:0000313" key="2">
    <source>
        <dbReference type="Proteomes" id="UP000499080"/>
    </source>
</evidence>
<gene>
    <name evidence="1" type="ORF">AVEN_118720_1</name>
</gene>
<dbReference type="Gene3D" id="3.30.420.10">
    <property type="entry name" value="Ribonuclease H-like superfamily/Ribonuclease H"/>
    <property type="match status" value="1"/>
</dbReference>
<dbReference type="AlphaFoldDB" id="A0A4Y2BXX9"/>
<organism evidence="1 2">
    <name type="scientific">Araneus ventricosus</name>
    <name type="common">Orbweaver spider</name>
    <name type="synonym">Epeira ventricosa</name>
    <dbReference type="NCBI Taxonomy" id="182803"/>
    <lineage>
        <taxon>Eukaryota</taxon>
        <taxon>Metazoa</taxon>
        <taxon>Ecdysozoa</taxon>
        <taxon>Arthropoda</taxon>
        <taxon>Chelicerata</taxon>
        <taxon>Arachnida</taxon>
        <taxon>Araneae</taxon>
        <taxon>Araneomorphae</taxon>
        <taxon>Entelegynae</taxon>
        <taxon>Araneoidea</taxon>
        <taxon>Araneidae</taxon>
        <taxon>Araneus</taxon>
    </lineage>
</organism>
<reference evidence="1 2" key="1">
    <citation type="journal article" date="2019" name="Sci. Rep.">
        <title>Orb-weaving spider Araneus ventricosus genome elucidates the spidroin gene catalogue.</title>
        <authorList>
            <person name="Kono N."/>
            <person name="Nakamura H."/>
            <person name="Ohtoshi R."/>
            <person name="Moran D.A.P."/>
            <person name="Shinohara A."/>
            <person name="Yoshida Y."/>
            <person name="Fujiwara M."/>
            <person name="Mori M."/>
            <person name="Tomita M."/>
            <person name="Arakawa K."/>
        </authorList>
    </citation>
    <scope>NUCLEOTIDE SEQUENCE [LARGE SCALE GENOMIC DNA]</scope>
</reference>
<protein>
    <recommendedName>
        <fullName evidence="3">Tc1-like transposase DDE domain-containing protein</fullName>
    </recommendedName>
</protein>
<dbReference type="GO" id="GO:0003676">
    <property type="term" value="F:nucleic acid binding"/>
    <property type="evidence" value="ECO:0007669"/>
    <property type="project" value="InterPro"/>
</dbReference>
<comment type="caution">
    <text evidence="1">The sequence shown here is derived from an EMBL/GenBank/DDBJ whole genome shotgun (WGS) entry which is preliminary data.</text>
</comment>
<evidence type="ECO:0000313" key="1">
    <source>
        <dbReference type="EMBL" id="GBL96166.1"/>
    </source>
</evidence>
<keyword evidence="2" id="KW-1185">Reference proteome</keyword>
<dbReference type="PANTHER" id="PTHR47326">
    <property type="entry name" value="TRANSPOSABLE ELEMENT TC3 TRANSPOSASE-LIKE PROTEIN"/>
    <property type="match status" value="1"/>
</dbReference>
<name>A0A4Y2BXX9_ARAVE</name>
<sequence>MLSRIENKHDFLNRIIFSDEATFHVSNKVHSCIIWDSENPHAVQEVKKNSPNFNVWCALSHDTVIGPFFFAETSFMANIYPDMLQIYAIPQMQHLQPTVIFQQDGAPPYWRTYARAFLDATFPNQWIRHGGPIALSPRSSDVTPLDFIFWRQRQSFLKIFNPLRTTVKLACENKGIRSAGWDVYECSSPFPVNIQRVCKIRSGNQGVFKSPARDAVSELQVLGFGAGEFQVRNPIPPKVRVYVGLFQAKSHVMGETSSCLCGVEFWRGDASSGVVLVI</sequence>
<dbReference type="OrthoDB" id="9986793at2759"/>
<dbReference type="InterPro" id="IPR036397">
    <property type="entry name" value="RNaseH_sf"/>
</dbReference>